<protein>
    <submittedName>
        <fullName evidence="1">Uncharacterized protein</fullName>
    </submittedName>
</protein>
<reference evidence="1 2" key="2">
    <citation type="submission" date="2008-10" db="EMBL/GenBank/DDBJ databases">
        <title>Draft genome sequence of Clostridium hiranonis (DSM 13275).</title>
        <authorList>
            <person name="Sudarsanam P."/>
            <person name="Ley R."/>
            <person name="Guruge J."/>
            <person name="Turnbaugh P.J."/>
            <person name="Mahowald M."/>
            <person name="Liep D."/>
            <person name="Gordon J."/>
        </authorList>
    </citation>
    <scope>NUCLEOTIDE SEQUENCE [LARGE SCALE GENOMIC DNA]</scope>
    <source>
        <strain evidence="1 2">DSM 13275</strain>
    </source>
</reference>
<dbReference type="HOGENOM" id="CLU_3268019_0_0_9"/>
<dbReference type="Proteomes" id="UP000003178">
    <property type="component" value="Unassembled WGS sequence"/>
</dbReference>
<proteinExistence type="predicted"/>
<comment type="caution">
    <text evidence="1">The sequence shown here is derived from an EMBL/GenBank/DDBJ whole genome shotgun (WGS) entry which is preliminary data.</text>
</comment>
<sequence>MLSLRYILCMSVDIYCADVYISSFDILNNMVLICFSFRKIL</sequence>
<accession>B6FY72</accession>
<evidence type="ECO:0000313" key="1">
    <source>
        <dbReference type="EMBL" id="EEA85518.1"/>
    </source>
</evidence>
<keyword evidence="2" id="KW-1185">Reference proteome</keyword>
<organism evidence="1 2">
    <name type="scientific">Peptacetobacter hiranonis (strain DSM 13275 / JCM 10541 / KCTC 15199 / TO-931)</name>
    <name type="common">Clostridium hiranonis</name>
    <dbReference type="NCBI Taxonomy" id="500633"/>
    <lineage>
        <taxon>Bacteria</taxon>
        <taxon>Bacillati</taxon>
        <taxon>Bacillota</taxon>
        <taxon>Clostridia</taxon>
        <taxon>Peptostreptococcales</taxon>
        <taxon>Peptostreptococcaceae</taxon>
        <taxon>Peptacetobacter</taxon>
    </lineage>
</organism>
<evidence type="ECO:0000313" key="2">
    <source>
        <dbReference type="Proteomes" id="UP000003178"/>
    </source>
</evidence>
<name>B6FY72_PEPHT</name>
<dbReference type="EMBL" id="ABWP01000032">
    <property type="protein sequence ID" value="EEA85518.1"/>
    <property type="molecule type" value="Genomic_DNA"/>
</dbReference>
<dbReference type="STRING" id="500633.CLOHIR_00823"/>
<gene>
    <name evidence="1" type="ORF">CLOHIR_00823</name>
</gene>
<dbReference type="AlphaFoldDB" id="B6FY72"/>
<reference evidence="1 2" key="1">
    <citation type="submission" date="2008-09" db="EMBL/GenBank/DDBJ databases">
        <authorList>
            <person name="Fulton L."/>
            <person name="Clifton S."/>
            <person name="Fulton B."/>
            <person name="Xu J."/>
            <person name="Minx P."/>
            <person name="Pepin K.H."/>
            <person name="Johnson M."/>
            <person name="Thiruvilangam P."/>
            <person name="Bhonagiri V."/>
            <person name="Nash W.E."/>
            <person name="Mardis E.R."/>
            <person name="Wilson R.K."/>
        </authorList>
    </citation>
    <scope>NUCLEOTIDE SEQUENCE [LARGE SCALE GENOMIC DNA]</scope>
    <source>
        <strain evidence="1 2">DSM 13275</strain>
    </source>
</reference>